<evidence type="ECO:0000313" key="1">
    <source>
        <dbReference type="EMBL" id="AZV79485.1"/>
    </source>
</evidence>
<name>A0A3T0N666_9RHOB</name>
<dbReference type="Proteomes" id="UP000283063">
    <property type="component" value="Chromosome"/>
</dbReference>
<dbReference type="KEGG" id="sedi:EBB79_17495"/>
<proteinExistence type="predicted"/>
<dbReference type="AlphaFoldDB" id="A0A3T0N666"/>
<reference evidence="1 2" key="1">
    <citation type="submission" date="2018-10" db="EMBL/GenBank/DDBJ databases">
        <title>Parasedimentitalea marina sp. nov., a psychrophilic bacterium isolated from deep seawater of the New Britain Trench.</title>
        <authorList>
            <person name="Cao J."/>
        </authorList>
    </citation>
    <scope>NUCLEOTIDE SEQUENCE [LARGE SCALE GENOMIC DNA]</scope>
    <source>
        <strain evidence="1 2">W43</strain>
    </source>
</reference>
<protein>
    <submittedName>
        <fullName evidence="1">Uncharacterized protein</fullName>
    </submittedName>
</protein>
<organism evidence="1 2">
    <name type="scientific">Parasedimentitalea marina</name>
    <dbReference type="NCBI Taxonomy" id="2483033"/>
    <lineage>
        <taxon>Bacteria</taxon>
        <taxon>Pseudomonadati</taxon>
        <taxon>Pseudomonadota</taxon>
        <taxon>Alphaproteobacteria</taxon>
        <taxon>Rhodobacterales</taxon>
        <taxon>Paracoccaceae</taxon>
        <taxon>Parasedimentitalea</taxon>
    </lineage>
</organism>
<keyword evidence="2" id="KW-1185">Reference proteome</keyword>
<evidence type="ECO:0000313" key="2">
    <source>
        <dbReference type="Proteomes" id="UP000283063"/>
    </source>
</evidence>
<gene>
    <name evidence="1" type="ORF">EBB79_17495</name>
</gene>
<dbReference type="EMBL" id="CP033219">
    <property type="protein sequence ID" value="AZV79485.1"/>
    <property type="molecule type" value="Genomic_DNA"/>
</dbReference>
<sequence>MVISGKGQVSAVSVRNNLKSFWSVYVPSVVEYYVWSREFDKYILLIIQVNLISSRGGPKDALPILTHAALAQ</sequence>
<accession>A0A3T0N666</accession>